<dbReference type="Pfam" id="PF01042">
    <property type="entry name" value="Ribonuc_L-PSP"/>
    <property type="match status" value="1"/>
</dbReference>
<dbReference type="CDD" id="cd00448">
    <property type="entry name" value="YjgF_YER057c_UK114_family"/>
    <property type="match status" value="1"/>
</dbReference>
<dbReference type="GO" id="GO:0005739">
    <property type="term" value="C:mitochondrion"/>
    <property type="evidence" value="ECO:0007669"/>
    <property type="project" value="TreeGrafter"/>
</dbReference>
<evidence type="ECO:0000313" key="2">
    <source>
        <dbReference type="EMBL" id="CAH1398626.1"/>
    </source>
</evidence>
<dbReference type="InterPro" id="IPR006175">
    <property type="entry name" value="YjgF/YER057c/UK114"/>
</dbReference>
<keyword evidence="3" id="KW-1185">Reference proteome</keyword>
<dbReference type="GO" id="GO:0005829">
    <property type="term" value="C:cytosol"/>
    <property type="evidence" value="ECO:0007669"/>
    <property type="project" value="TreeGrafter"/>
</dbReference>
<dbReference type="SUPFAM" id="SSF55298">
    <property type="entry name" value="YjgF-like"/>
    <property type="match status" value="1"/>
</dbReference>
<dbReference type="Proteomes" id="UP001152798">
    <property type="component" value="Chromosome 4"/>
</dbReference>
<evidence type="ECO:0008006" key="4">
    <source>
        <dbReference type="Google" id="ProtNLM"/>
    </source>
</evidence>
<dbReference type="PANTHER" id="PTHR11803">
    <property type="entry name" value="2-IMINOBUTANOATE/2-IMINOPROPANOATE DEAMINASE RIDA"/>
    <property type="match status" value="1"/>
</dbReference>
<dbReference type="PROSITE" id="PS01094">
    <property type="entry name" value="UPF0076"/>
    <property type="match status" value="1"/>
</dbReference>
<gene>
    <name evidence="2" type="ORF">NEZAVI_LOCUS8233</name>
</gene>
<dbReference type="NCBIfam" id="TIGR00004">
    <property type="entry name" value="Rid family detoxifying hydrolase"/>
    <property type="match status" value="1"/>
</dbReference>
<accession>A0A9P0HAX6</accession>
<dbReference type="PANTHER" id="PTHR11803:SF39">
    <property type="entry name" value="2-IMINOBUTANOATE_2-IMINOPROPANOATE DEAMINASE"/>
    <property type="match status" value="1"/>
</dbReference>
<sequence length="138" mass="14720">MAGLIRKIITTPNAPKPVGPYSQAVQVGQTLYVSGCLGLDKDSMKLILGGAAAETELALKNLENILLAADSSLSKVIKSTVFLDDINDFGAVNEVYKKYFKEPFPARSCFQVGKLPLGAKVEIEVVAISGPLETISHL</sequence>
<dbReference type="InterPro" id="IPR006056">
    <property type="entry name" value="RidA"/>
</dbReference>
<protein>
    <recommendedName>
        <fullName evidence="4">Translation initiation inhibitor</fullName>
    </recommendedName>
</protein>
<name>A0A9P0HAX6_NEZVI</name>
<dbReference type="EMBL" id="OV725080">
    <property type="protein sequence ID" value="CAH1398626.1"/>
    <property type="molecule type" value="Genomic_DNA"/>
</dbReference>
<evidence type="ECO:0000256" key="1">
    <source>
        <dbReference type="ARBA" id="ARBA00010552"/>
    </source>
</evidence>
<reference evidence="2" key="1">
    <citation type="submission" date="2022-01" db="EMBL/GenBank/DDBJ databases">
        <authorList>
            <person name="King R."/>
        </authorList>
    </citation>
    <scope>NUCLEOTIDE SEQUENCE</scope>
</reference>
<evidence type="ECO:0000313" key="3">
    <source>
        <dbReference type="Proteomes" id="UP001152798"/>
    </source>
</evidence>
<dbReference type="OrthoDB" id="309640at2759"/>
<comment type="similarity">
    <text evidence="1">Belongs to the RutC family.</text>
</comment>
<proteinExistence type="inferred from homology"/>
<dbReference type="Gene3D" id="3.30.1330.40">
    <property type="entry name" value="RutC-like"/>
    <property type="match status" value="1"/>
</dbReference>
<dbReference type="InterPro" id="IPR019897">
    <property type="entry name" value="RidA_CS"/>
</dbReference>
<dbReference type="GO" id="GO:0019239">
    <property type="term" value="F:deaminase activity"/>
    <property type="evidence" value="ECO:0007669"/>
    <property type="project" value="TreeGrafter"/>
</dbReference>
<dbReference type="AlphaFoldDB" id="A0A9P0HAX6"/>
<organism evidence="2 3">
    <name type="scientific">Nezara viridula</name>
    <name type="common">Southern green stink bug</name>
    <name type="synonym">Cimex viridulus</name>
    <dbReference type="NCBI Taxonomy" id="85310"/>
    <lineage>
        <taxon>Eukaryota</taxon>
        <taxon>Metazoa</taxon>
        <taxon>Ecdysozoa</taxon>
        <taxon>Arthropoda</taxon>
        <taxon>Hexapoda</taxon>
        <taxon>Insecta</taxon>
        <taxon>Pterygota</taxon>
        <taxon>Neoptera</taxon>
        <taxon>Paraneoptera</taxon>
        <taxon>Hemiptera</taxon>
        <taxon>Heteroptera</taxon>
        <taxon>Panheteroptera</taxon>
        <taxon>Pentatomomorpha</taxon>
        <taxon>Pentatomoidea</taxon>
        <taxon>Pentatomidae</taxon>
        <taxon>Pentatominae</taxon>
        <taxon>Nezara</taxon>
    </lineage>
</organism>
<dbReference type="FunFam" id="3.30.1330.40:FF:000001">
    <property type="entry name" value="L-PSP family endoribonuclease"/>
    <property type="match status" value="1"/>
</dbReference>
<dbReference type="InterPro" id="IPR035959">
    <property type="entry name" value="RutC-like_sf"/>
</dbReference>